<evidence type="ECO:0000256" key="1">
    <source>
        <dbReference type="SAM" id="MobiDB-lite"/>
    </source>
</evidence>
<keyword evidence="3" id="KW-1185">Reference proteome</keyword>
<evidence type="ECO:0000313" key="3">
    <source>
        <dbReference type="Proteomes" id="UP000717585"/>
    </source>
</evidence>
<gene>
    <name evidence="2" type="ORF">J8273_2612</name>
</gene>
<evidence type="ECO:0000313" key="2">
    <source>
        <dbReference type="EMBL" id="KAG9396258.1"/>
    </source>
</evidence>
<feature type="compositionally biased region" description="Low complexity" evidence="1">
    <location>
        <begin position="9"/>
        <end position="27"/>
    </location>
</feature>
<dbReference type="Proteomes" id="UP000717585">
    <property type="component" value="Unassembled WGS sequence"/>
</dbReference>
<protein>
    <submittedName>
        <fullName evidence="2">Uncharacterized protein</fullName>
    </submittedName>
</protein>
<comment type="caution">
    <text evidence="2">The sequence shown here is derived from an EMBL/GenBank/DDBJ whole genome shotgun (WGS) entry which is preliminary data.</text>
</comment>
<feature type="region of interest" description="Disordered" evidence="1">
    <location>
        <begin position="1"/>
        <end position="87"/>
    </location>
</feature>
<name>A0A8J6B5S7_9EUKA</name>
<feature type="compositionally biased region" description="Acidic residues" evidence="1">
    <location>
        <begin position="63"/>
        <end position="72"/>
    </location>
</feature>
<reference evidence="2" key="1">
    <citation type="submission" date="2021-05" db="EMBL/GenBank/DDBJ databases">
        <title>A free-living protist that lacks canonical eukaryotic 1 DNA replication and segregation systems.</title>
        <authorList>
            <person name="Salas-Leiva D.E."/>
            <person name="Tromer E.C."/>
            <person name="Curtis B.A."/>
            <person name="Jerlstrom-Hultqvist J."/>
            <person name="Kolisko M."/>
            <person name="Yi Z."/>
            <person name="Salas-Leiva J.S."/>
            <person name="Gallot-Lavallee L."/>
            <person name="Kops G.J.P.L."/>
            <person name="Archibald J.M."/>
            <person name="Simpson A.G.B."/>
            <person name="Roger A.J."/>
        </authorList>
    </citation>
    <scope>NUCLEOTIDE SEQUENCE</scope>
    <source>
        <strain evidence="2">BICM</strain>
    </source>
</reference>
<dbReference type="EMBL" id="JAHDYR010000007">
    <property type="protein sequence ID" value="KAG9396258.1"/>
    <property type="molecule type" value="Genomic_DNA"/>
</dbReference>
<accession>A0A8J6B5S7</accession>
<organism evidence="2 3">
    <name type="scientific">Carpediemonas membranifera</name>
    <dbReference type="NCBI Taxonomy" id="201153"/>
    <lineage>
        <taxon>Eukaryota</taxon>
        <taxon>Metamonada</taxon>
        <taxon>Carpediemonas-like organisms</taxon>
        <taxon>Carpediemonas</taxon>
    </lineage>
</organism>
<sequence>MLQRQQSTATAKPSQAARAAQAAQPAQVSREDRTRQPQEPAAKKSWARNASGRLQSGSVNEVDASDTDSDNDSIDRQRCAPKRPSSS</sequence>
<proteinExistence type="predicted"/>
<dbReference type="AlphaFoldDB" id="A0A8J6B5S7"/>